<evidence type="ECO:0000313" key="4">
    <source>
        <dbReference type="Proteomes" id="UP001163104"/>
    </source>
</evidence>
<dbReference type="CDD" id="cd05237">
    <property type="entry name" value="UDP_invert_4-6DH_SDR_e"/>
    <property type="match status" value="1"/>
</dbReference>
<name>A0AA46SM04_CYTFI</name>
<accession>A0AA46SM04</accession>
<dbReference type="InterPro" id="IPR036291">
    <property type="entry name" value="NAD(P)-bd_dom_sf"/>
</dbReference>
<dbReference type="SUPFAM" id="SSF51735">
    <property type="entry name" value="NAD(P)-binding Rossmann-fold domains"/>
    <property type="match status" value="1"/>
</dbReference>
<dbReference type="Gene3D" id="3.40.50.720">
    <property type="entry name" value="NAD(P)-binding Rossmann-like Domain"/>
    <property type="match status" value="1"/>
</dbReference>
<proteinExistence type="inferred from homology"/>
<comment type="similarity">
    <text evidence="1">Belongs to the polysaccharide synthase family.</text>
</comment>
<organism evidence="3 4">
    <name type="scientific">Cytobacillus firmus</name>
    <name type="common">Bacillus firmus</name>
    <dbReference type="NCBI Taxonomy" id="1399"/>
    <lineage>
        <taxon>Bacteria</taxon>
        <taxon>Bacillati</taxon>
        <taxon>Bacillota</taxon>
        <taxon>Bacilli</taxon>
        <taxon>Bacillales</taxon>
        <taxon>Bacillaceae</taxon>
        <taxon>Cytobacillus</taxon>
    </lineage>
</organism>
<dbReference type="EMBL" id="CP107027">
    <property type="protein sequence ID" value="UYG97809.1"/>
    <property type="molecule type" value="Genomic_DNA"/>
</dbReference>
<reference evidence="3" key="1">
    <citation type="submission" date="2022-10" db="EMBL/GenBank/DDBJ databases">
        <title>Mechanism of multi-heavy metal repair in Cytobacillus Firmus M7.</title>
        <authorList>
            <person name="Li X."/>
            <person name="Yu C."/>
        </authorList>
    </citation>
    <scope>NUCLEOTIDE SEQUENCE</scope>
    <source>
        <strain evidence="3">M7</strain>
    </source>
</reference>
<feature type="domain" description="Polysaccharide biosynthesis protein CapD-like" evidence="2">
    <location>
        <begin position="8"/>
        <end position="290"/>
    </location>
</feature>
<protein>
    <submittedName>
        <fullName evidence="3">Polysaccharide biosynthesis protein</fullName>
    </submittedName>
</protein>
<evidence type="ECO:0000259" key="2">
    <source>
        <dbReference type="Pfam" id="PF02719"/>
    </source>
</evidence>
<evidence type="ECO:0000313" key="3">
    <source>
        <dbReference type="EMBL" id="UYG97809.1"/>
    </source>
</evidence>
<gene>
    <name evidence="3" type="ORF">OD459_01940</name>
</gene>
<sequence>MFFKDKKILIIGGTGTLGQSLVKKILKENPKVIRIFSRDEYKQFLFQNEVGEQKKLRFLIGDVRNYDRVLNAMAGIDYVFHTAAMKHVPSCEYNPYEAVLTNIIGTNNVINAAIRQNVKKVVFTSSDKAISPTNNYGATKLTAERLITSAEYSKGASNTVFSSVRFGNVIGSRGSVIPLFKNQILTQKRVTITDLSMSRFMMTLTQATELTIKALQESKGGETFVLKMPVIILNDLLEVILDEMCKKHNLIQEEIIIQEIGLRPGEKMYEELMTSDESTFAWEMPEMFLIPSAYGQKYQYPNAKKAKKGTYGSDNQKPISKEEVRALLQSEGLI</sequence>
<dbReference type="InterPro" id="IPR051203">
    <property type="entry name" value="Polysaccharide_Synthase-Rel"/>
</dbReference>
<evidence type="ECO:0000256" key="1">
    <source>
        <dbReference type="ARBA" id="ARBA00007430"/>
    </source>
</evidence>
<dbReference type="PANTHER" id="PTHR43318">
    <property type="entry name" value="UDP-N-ACETYLGLUCOSAMINE 4,6-DEHYDRATASE"/>
    <property type="match status" value="1"/>
</dbReference>
<dbReference type="Proteomes" id="UP001163104">
    <property type="component" value="Chromosome"/>
</dbReference>
<dbReference type="AlphaFoldDB" id="A0AA46SM04"/>
<dbReference type="Pfam" id="PF02719">
    <property type="entry name" value="Polysacc_synt_2"/>
    <property type="match status" value="1"/>
</dbReference>
<dbReference type="PANTHER" id="PTHR43318:SF2">
    <property type="entry name" value="UDP-N-ACETYLGLUCOSAMINE 4,6-DEHYDRATASE (INVERTING)"/>
    <property type="match status" value="1"/>
</dbReference>
<dbReference type="RefSeq" id="WP_048011812.1">
    <property type="nucleotide sequence ID" value="NZ_CP107027.1"/>
</dbReference>
<dbReference type="InterPro" id="IPR003869">
    <property type="entry name" value="Polysac_CapD-like"/>
</dbReference>